<evidence type="ECO:0000259" key="9">
    <source>
        <dbReference type="PROSITE" id="PS50970"/>
    </source>
</evidence>
<evidence type="ECO:0000256" key="8">
    <source>
        <dbReference type="SAM" id="MobiDB-lite"/>
    </source>
</evidence>
<evidence type="ECO:0000256" key="4">
    <source>
        <dbReference type="ARBA" id="ARBA00022691"/>
    </source>
</evidence>
<keyword evidence="6" id="KW-0170">Cobalt</keyword>
<feature type="binding site" evidence="7">
    <location>
        <position position="279"/>
    </location>
    <ligand>
        <name>Zn(2+)</name>
        <dbReference type="ChEBI" id="CHEBI:29105"/>
    </ligand>
</feature>
<comment type="similarity">
    <text evidence="1">Belongs to the vitamin-B12 dependent methionine synthase family.</text>
</comment>
<feature type="binding site" evidence="7">
    <location>
        <position position="278"/>
    </location>
    <ligand>
        <name>Zn(2+)</name>
        <dbReference type="ChEBI" id="CHEBI:29105"/>
    </ligand>
</feature>
<evidence type="ECO:0000256" key="1">
    <source>
        <dbReference type="ARBA" id="ARBA00010398"/>
    </source>
</evidence>
<sequence>MANPLDALLAEKGVLLADGATGTNLFNMGLESGEAPELWNETQPEKITDLHQGFVDAGADIILTNSFGGTRHRLKLHHAQDRVHQLNKQAAEIARAVAEKAGRKVIVAGSVGPTGELLEPLGALTYDEAVDAFVEQMEGLKAGGVDVAWIETMSAPAEARAAADAAIKVGLPYTYTVSFDTAGRSMMGLHPRDIHGVSDGLSEEPRAVGANCGVGASDILSSLLDMTSAKPDATIIVKGNCGIPEFHGTEIHYSGTPELMADYARLAMDGGAKIIGGCCGTSFGHLKAMREAIDGHTKAERPTVETITSRIGPLRNKQADESGAAPSGEGGGRRRRRG</sequence>
<reference evidence="10" key="2">
    <citation type="submission" date="2020-09" db="EMBL/GenBank/DDBJ databases">
        <authorList>
            <person name="Sun Q."/>
            <person name="Kim S."/>
        </authorList>
    </citation>
    <scope>NUCLEOTIDE SEQUENCE</scope>
    <source>
        <strain evidence="10">KCTC 42249</strain>
    </source>
</reference>
<feature type="domain" description="Hcy-binding" evidence="9">
    <location>
        <begin position="3"/>
        <end position="293"/>
    </location>
</feature>
<dbReference type="InterPro" id="IPR036589">
    <property type="entry name" value="HCY_dom_sf"/>
</dbReference>
<keyword evidence="7" id="KW-0862">Zinc</keyword>
<evidence type="ECO:0000256" key="2">
    <source>
        <dbReference type="ARBA" id="ARBA00022603"/>
    </source>
</evidence>
<dbReference type="GO" id="GO:0046872">
    <property type="term" value="F:metal ion binding"/>
    <property type="evidence" value="ECO:0007669"/>
    <property type="project" value="UniProtKB-KW"/>
</dbReference>
<evidence type="ECO:0000256" key="5">
    <source>
        <dbReference type="ARBA" id="ARBA00022723"/>
    </source>
</evidence>
<dbReference type="GO" id="GO:0032259">
    <property type="term" value="P:methylation"/>
    <property type="evidence" value="ECO:0007669"/>
    <property type="project" value="UniProtKB-KW"/>
</dbReference>
<evidence type="ECO:0000313" key="10">
    <source>
        <dbReference type="EMBL" id="GHD10472.1"/>
    </source>
</evidence>
<feature type="binding site" evidence="7">
    <location>
        <position position="212"/>
    </location>
    <ligand>
        <name>Zn(2+)</name>
        <dbReference type="ChEBI" id="CHEBI:29105"/>
    </ligand>
</feature>
<dbReference type="GO" id="GO:0050667">
    <property type="term" value="P:homocysteine metabolic process"/>
    <property type="evidence" value="ECO:0007669"/>
    <property type="project" value="TreeGrafter"/>
</dbReference>
<dbReference type="Pfam" id="PF02574">
    <property type="entry name" value="S-methyl_trans"/>
    <property type="match status" value="1"/>
</dbReference>
<feature type="region of interest" description="Disordered" evidence="8">
    <location>
        <begin position="296"/>
        <end position="338"/>
    </location>
</feature>
<keyword evidence="4" id="KW-0949">S-adenosyl-L-methionine</keyword>
<name>A0A8J3DTB6_9HYPH</name>
<dbReference type="PANTHER" id="PTHR45833:SF1">
    <property type="entry name" value="METHIONINE SYNTHASE"/>
    <property type="match status" value="1"/>
</dbReference>
<dbReference type="GO" id="GO:0005829">
    <property type="term" value="C:cytosol"/>
    <property type="evidence" value="ECO:0007669"/>
    <property type="project" value="TreeGrafter"/>
</dbReference>
<gene>
    <name evidence="10" type="ORF">GCM10016234_12370</name>
</gene>
<dbReference type="Proteomes" id="UP000630142">
    <property type="component" value="Unassembled WGS sequence"/>
</dbReference>
<keyword evidence="2 7" id="KW-0489">Methyltransferase</keyword>
<keyword evidence="11" id="KW-1185">Reference proteome</keyword>
<dbReference type="SUPFAM" id="SSF82282">
    <property type="entry name" value="Homocysteine S-methyltransferase"/>
    <property type="match status" value="1"/>
</dbReference>
<keyword evidence="3 7" id="KW-0808">Transferase</keyword>
<dbReference type="AlphaFoldDB" id="A0A8J3DTB6"/>
<dbReference type="GO" id="GO:0008705">
    <property type="term" value="F:methionine synthase activity"/>
    <property type="evidence" value="ECO:0007669"/>
    <property type="project" value="TreeGrafter"/>
</dbReference>
<dbReference type="Gene3D" id="3.20.20.330">
    <property type="entry name" value="Homocysteine-binding-like domain"/>
    <property type="match status" value="1"/>
</dbReference>
<comment type="caution">
    <text evidence="10">The sequence shown here is derived from an EMBL/GenBank/DDBJ whole genome shotgun (WGS) entry which is preliminary data.</text>
</comment>
<protein>
    <submittedName>
        <fullName evidence="10">Homocysteine S-methyltransferase</fullName>
    </submittedName>
</protein>
<organism evidence="10 11">
    <name type="scientific">Tianweitania populi</name>
    <dbReference type="NCBI Taxonomy" id="1607949"/>
    <lineage>
        <taxon>Bacteria</taxon>
        <taxon>Pseudomonadati</taxon>
        <taxon>Pseudomonadota</taxon>
        <taxon>Alphaproteobacteria</taxon>
        <taxon>Hyphomicrobiales</taxon>
        <taxon>Phyllobacteriaceae</taxon>
        <taxon>Tianweitania</taxon>
    </lineage>
</organism>
<evidence type="ECO:0000313" key="11">
    <source>
        <dbReference type="Proteomes" id="UP000630142"/>
    </source>
</evidence>
<keyword evidence="5 7" id="KW-0479">Metal-binding</keyword>
<comment type="cofactor">
    <cofactor evidence="7">
        <name>Zn(2+)</name>
        <dbReference type="ChEBI" id="CHEBI:29105"/>
    </cofactor>
</comment>
<evidence type="ECO:0000256" key="7">
    <source>
        <dbReference type="PROSITE-ProRule" id="PRU00333"/>
    </source>
</evidence>
<dbReference type="RefSeq" id="WP_189502553.1">
    <property type="nucleotide sequence ID" value="NZ_BMZQ01000001.1"/>
</dbReference>
<evidence type="ECO:0000256" key="3">
    <source>
        <dbReference type="ARBA" id="ARBA00022679"/>
    </source>
</evidence>
<accession>A0A8J3DTB6</accession>
<dbReference type="EMBL" id="BMZQ01000001">
    <property type="protein sequence ID" value="GHD10472.1"/>
    <property type="molecule type" value="Genomic_DNA"/>
</dbReference>
<dbReference type="PROSITE" id="PS50970">
    <property type="entry name" value="HCY"/>
    <property type="match status" value="1"/>
</dbReference>
<dbReference type="PANTHER" id="PTHR45833">
    <property type="entry name" value="METHIONINE SYNTHASE"/>
    <property type="match status" value="1"/>
</dbReference>
<dbReference type="InterPro" id="IPR050554">
    <property type="entry name" value="Met_Synthase/Corrinoid"/>
</dbReference>
<reference evidence="10" key="1">
    <citation type="journal article" date="2014" name="Int. J. Syst. Evol. Microbiol.">
        <title>Complete genome sequence of Corynebacterium casei LMG S-19264T (=DSM 44701T), isolated from a smear-ripened cheese.</title>
        <authorList>
            <consortium name="US DOE Joint Genome Institute (JGI-PGF)"/>
            <person name="Walter F."/>
            <person name="Albersmeier A."/>
            <person name="Kalinowski J."/>
            <person name="Ruckert C."/>
        </authorList>
    </citation>
    <scope>NUCLEOTIDE SEQUENCE</scope>
    <source>
        <strain evidence="10">KCTC 42249</strain>
    </source>
</reference>
<evidence type="ECO:0000256" key="6">
    <source>
        <dbReference type="ARBA" id="ARBA00023285"/>
    </source>
</evidence>
<proteinExistence type="inferred from homology"/>
<dbReference type="InterPro" id="IPR003726">
    <property type="entry name" value="HCY_dom"/>
</dbReference>
<dbReference type="GO" id="GO:0046653">
    <property type="term" value="P:tetrahydrofolate metabolic process"/>
    <property type="evidence" value="ECO:0007669"/>
    <property type="project" value="TreeGrafter"/>
</dbReference>
<dbReference type="NCBIfam" id="NF005718">
    <property type="entry name" value="PRK07534.1"/>
    <property type="match status" value="1"/>
</dbReference>